<reference evidence="2" key="1">
    <citation type="journal article" date="2015" name="Genome Announc.">
        <title>Draft Genome Sequence of an Anaerobic Ammonium-Oxidizing Bacterium, "Candidatus Brocadia sinica".</title>
        <authorList>
            <person name="Oshiki M."/>
            <person name="Shinyako-Hata K."/>
            <person name="Satoh H."/>
            <person name="Okabe S."/>
        </authorList>
    </citation>
    <scope>NUCLEOTIDE SEQUENCE [LARGE SCALE GENOMIC DNA]</scope>
    <source>
        <strain evidence="2">JPN1</strain>
    </source>
</reference>
<gene>
    <name evidence="1" type="ORF">BROSI_A0452</name>
</gene>
<protein>
    <submittedName>
        <fullName evidence="1">Uncharacterized protein</fullName>
    </submittedName>
</protein>
<comment type="caution">
    <text evidence="1">The sequence shown here is derived from an EMBL/GenBank/DDBJ whole genome shotgun (WGS) entry which is preliminary data.</text>
</comment>
<dbReference type="RefSeq" id="WP_052561973.1">
    <property type="nucleotide sequence ID" value="NZ_BAFN01000001.1"/>
</dbReference>
<organism evidence="1 2">
    <name type="scientific">Candidatus Brocadia sinica JPN1</name>
    <dbReference type="NCBI Taxonomy" id="1197129"/>
    <lineage>
        <taxon>Bacteria</taxon>
        <taxon>Pseudomonadati</taxon>
        <taxon>Planctomycetota</taxon>
        <taxon>Candidatus Brocadiia</taxon>
        <taxon>Candidatus Brocadiales</taxon>
        <taxon>Candidatus Brocadiaceae</taxon>
        <taxon>Candidatus Brocadia</taxon>
    </lineage>
</organism>
<dbReference type="Proteomes" id="UP000032309">
    <property type="component" value="Unassembled WGS sequence"/>
</dbReference>
<keyword evidence="2" id="KW-1185">Reference proteome</keyword>
<dbReference type="EMBL" id="BAFN01000001">
    <property type="protein sequence ID" value="GAN31948.1"/>
    <property type="molecule type" value="Genomic_DNA"/>
</dbReference>
<accession>A0ABQ0JTA8</accession>
<evidence type="ECO:0000313" key="2">
    <source>
        <dbReference type="Proteomes" id="UP000032309"/>
    </source>
</evidence>
<name>A0ABQ0JTA8_9BACT</name>
<sequence>MSHYFRGDVVYTDSSDWGVFSVHACQHKKDIIIFAMNKGDYDSDTGDFVADQHPKIAQIQVTGYSQSTTAGLQVKKILRFGMNDPRVVKMETAGVTVNNGVFSYEFQPL</sequence>
<evidence type="ECO:0000313" key="1">
    <source>
        <dbReference type="EMBL" id="GAN31948.1"/>
    </source>
</evidence>
<proteinExistence type="predicted"/>